<gene>
    <name evidence="2" type="ORF">PHYSODRAFT_380517</name>
</gene>
<name>G4ZFC0_PHYSP</name>
<keyword evidence="1" id="KW-0175">Coiled coil</keyword>
<evidence type="ECO:0000313" key="2">
    <source>
        <dbReference type="EMBL" id="EGZ17009.1"/>
    </source>
</evidence>
<dbReference type="InParanoid" id="G4ZFC0"/>
<sequence>MLTVKLANKEKEVETLRCKQNAVDTEFAGQDRQLRQQQEEHARVVSELTTTNQELQRQVQHLQIQSERLQADSETQRTAALEQRRLREKEQAQARLESKTHHQIVDELRREREKSVNDRYALENKLQRLLQDHQSEANVVAQFESRCSQLENEIQESQQICQQLREALVSERQKRAEAERLSKKFEEEKAALEDKQRALMKV</sequence>
<dbReference type="OMA" id="RLESKTH"/>
<protein>
    <submittedName>
        <fullName evidence="2">Uncharacterized protein</fullName>
    </submittedName>
</protein>
<evidence type="ECO:0000313" key="3">
    <source>
        <dbReference type="Proteomes" id="UP000002640"/>
    </source>
</evidence>
<dbReference type="EMBL" id="JH159154">
    <property type="protein sequence ID" value="EGZ17009.1"/>
    <property type="molecule type" value="Genomic_DNA"/>
</dbReference>
<dbReference type="Proteomes" id="UP000002640">
    <property type="component" value="Unassembled WGS sequence"/>
</dbReference>
<feature type="non-terminal residue" evidence="2">
    <location>
        <position position="202"/>
    </location>
</feature>
<dbReference type="RefSeq" id="XP_009526067.1">
    <property type="nucleotide sequence ID" value="XM_009527772.1"/>
</dbReference>
<dbReference type="KEGG" id="psoj:PHYSODRAFT_380517"/>
<accession>G4ZFC0</accession>
<reference evidence="2 3" key="1">
    <citation type="journal article" date="2006" name="Science">
        <title>Phytophthora genome sequences uncover evolutionary origins and mechanisms of pathogenesis.</title>
        <authorList>
            <person name="Tyler B.M."/>
            <person name="Tripathy S."/>
            <person name="Zhang X."/>
            <person name="Dehal P."/>
            <person name="Jiang R.H."/>
            <person name="Aerts A."/>
            <person name="Arredondo F.D."/>
            <person name="Baxter L."/>
            <person name="Bensasson D."/>
            <person name="Beynon J.L."/>
            <person name="Chapman J."/>
            <person name="Damasceno C.M."/>
            <person name="Dorrance A.E."/>
            <person name="Dou D."/>
            <person name="Dickerman A.W."/>
            <person name="Dubchak I.L."/>
            <person name="Garbelotto M."/>
            <person name="Gijzen M."/>
            <person name="Gordon S.G."/>
            <person name="Govers F."/>
            <person name="Grunwald N.J."/>
            <person name="Huang W."/>
            <person name="Ivors K.L."/>
            <person name="Jones R.W."/>
            <person name="Kamoun S."/>
            <person name="Krampis K."/>
            <person name="Lamour K.H."/>
            <person name="Lee M.K."/>
            <person name="McDonald W.H."/>
            <person name="Medina M."/>
            <person name="Meijer H.J."/>
            <person name="Nordberg E.K."/>
            <person name="Maclean D.J."/>
            <person name="Ospina-Giraldo M.D."/>
            <person name="Morris P.F."/>
            <person name="Phuntumart V."/>
            <person name="Putnam N.H."/>
            <person name="Rash S."/>
            <person name="Rose J.K."/>
            <person name="Sakihama Y."/>
            <person name="Salamov A.A."/>
            <person name="Savidor A."/>
            <person name="Scheuring C.F."/>
            <person name="Smith B.M."/>
            <person name="Sobral B.W."/>
            <person name="Terry A."/>
            <person name="Torto-Alalibo T.A."/>
            <person name="Win J."/>
            <person name="Xu Z."/>
            <person name="Zhang H."/>
            <person name="Grigoriev I.V."/>
            <person name="Rokhsar D.S."/>
            <person name="Boore J.L."/>
        </authorList>
    </citation>
    <scope>NUCLEOTIDE SEQUENCE [LARGE SCALE GENOMIC DNA]</scope>
    <source>
        <strain evidence="2 3">P6497</strain>
    </source>
</reference>
<dbReference type="SMR" id="G4ZFC0"/>
<dbReference type="GeneID" id="20650723"/>
<feature type="coiled-coil region" evidence="1">
    <location>
        <begin position="45"/>
        <end position="202"/>
    </location>
</feature>
<proteinExistence type="predicted"/>
<evidence type="ECO:0000256" key="1">
    <source>
        <dbReference type="SAM" id="Coils"/>
    </source>
</evidence>
<keyword evidence="3" id="KW-1185">Reference proteome</keyword>
<dbReference type="AlphaFoldDB" id="G4ZFC0"/>
<organism evidence="2 3">
    <name type="scientific">Phytophthora sojae (strain P6497)</name>
    <name type="common">Soybean stem and root rot agent</name>
    <name type="synonym">Phytophthora megasperma f. sp. glycines</name>
    <dbReference type="NCBI Taxonomy" id="1094619"/>
    <lineage>
        <taxon>Eukaryota</taxon>
        <taxon>Sar</taxon>
        <taxon>Stramenopiles</taxon>
        <taxon>Oomycota</taxon>
        <taxon>Peronosporomycetes</taxon>
        <taxon>Peronosporales</taxon>
        <taxon>Peronosporaceae</taxon>
        <taxon>Phytophthora</taxon>
    </lineage>
</organism>